<evidence type="ECO:0000313" key="3">
    <source>
        <dbReference type="Proteomes" id="UP000054279"/>
    </source>
</evidence>
<keyword evidence="3" id="KW-1185">Reference proteome</keyword>
<protein>
    <submittedName>
        <fullName evidence="2">Uncharacterized protein</fullName>
    </submittedName>
</protein>
<proteinExistence type="predicted"/>
<evidence type="ECO:0000313" key="2">
    <source>
        <dbReference type="EMBL" id="KIJ30798.1"/>
    </source>
</evidence>
<dbReference type="AlphaFoldDB" id="A0A0C9TLM3"/>
<dbReference type="HOGENOM" id="CLU_1185670_0_0_1"/>
<dbReference type="Proteomes" id="UP000054279">
    <property type="component" value="Unassembled WGS sequence"/>
</dbReference>
<evidence type="ECO:0000256" key="1">
    <source>
        <dbReference type="SAM" id="MobiDB-lite"/>
    </source>
</evidence>
<feature type="compositionally biased region" description="Polar residues" evidence="1">
    <location>
        <begin position="121"/>
        <end position="133"/>
    </location>
</feature>
<gene>
    <name evidence="2" type="ORF">M422DRAFT_267627</name>
</gene>
<reference evidence="2 3" key="1">
    <citation type="submission" date="2014-06" db="EMBL/GenBank/DDBJ databases">
        <title>Evolutionary Origins and Diversification of the Mycorrhizal Mutualists.</title>
        <authorList>
            <consortium name="DOE Joint Genome Institute"/>
            <consortium name="Mycorrhizal Genomics Consortium"/>
            <person name="Kohler A."/>
            <person name="Kuo A."/>
            <person name="Nagy L.G."/>
            <person name="Floudas D."/>
            <person name="Copeland A."/>
            <person name="Barry K.W."/>
            <person name="Cichocki N."/>
            <person name="Veneault-Fourrey C."/>
            <person name="LaButti K."/>
            <person name="Lindquist E.A."/>
            <person name="Lipzen A."/>
            <person name="Lundell T."/>
            <person name="Morin E."/>
            <person name="Murat C."/>
            <person name="Riley R."/>
            <person name="Ohm R."/>
            <person name="Sun H."/>
            <person name="Tunlid A."/>
            <person name="Henrissat B."/>
            <person name="Grigoriev I.V."/>
            <person name="Hibbett D.S."/>
            <person name="Martin F."/>
        </authorList>
    </citation>
    <scope>NUCLEOTIDE SEQUENCE [LARGE SCALE GENOMIC DNA]</scope>
    <source>
        <strain evidence="2 3">SS14</strain>
    </source>
</reference>
<dbReference type="OrthoDB" id="8062037at2759"/>
<feature type="region of interest" description="Disordered" evidence="1">
    <location>
        <begin position="83"/>
        <end position="144"/>
    </location>
</feature>
<sequence length="234" mass="24485">MDGYYGKIGAVVSFPDAIYVSTAESNTNDKQPTPIPVATVETSADVPPTCAQDTMASECVPEVIPGKETVMISQVVPAILSTVQEESSTSSMPEPSQPSVQPANSDSPRPANIDLPPLQDAISQPGDTSSQPPQARGVTGQPGAGINLWRLFRPMTISTLSGMNAGTPGATTPSSLIRSVVTIHLVGRFSSGAPQVLRRCDPRLSLSTTVKRFGAALELHHACSSPPLSLLQLQ</sequence>
<organism evidence="2 3">
    <name type="scientific">Sphaerobolus stellatus (strain SS14)</name>
    <dbReference type="NCBI Taxonomy" id="990650"/>
    <lineage>
        <taxon>Eukaryota</taxon>
        <taxon>Fungi</taxon>
        <taxon>Dikarya</taxon>
        <taxon>Basidiomycota</taxon>
        <taxon>Agaricomycotina</taxon>
        <taxon>Agaricomycetes</taxon>
        <taxon>Phallomycetidae</taxon>
        <taxon>Geastrales</taxon>
        <taxon>Sphaerobolaceae</taxon>
        <taxon>Sphaerobolus</taxon>
    </lineage>
</organism>
<name>A0A0C9TLM3_SPHS4</name>
<feature type="compositionally biased region" description="Low complexity" evidence="1">
    <location>
        <begin position="85"/>
        <end position="99"/>
    </location>
</feature>
<dbReference type="EMBL" id="KN837254">
    <property type="protein sequence ID" value="KIJ30798.1"/>
    <property type="molecule type" value="Genomic_DNA"/>
</dbReference>
<accession>A0A0C9TLM3</accession>